<name>U5C2Y6_9BACT</name>
<reference evidence="1 2" key="1">
    <citation type="journal article" date="2013" name="Genome Announc.">
        <title>Draft Genome Sequence of the Psychrophilic and Alkaliphilic Rhodonellum psychrophilum Strain GCM71T.</title>
        <authorList>
            <person name="Hauptmann A.L."/>
            <person name="Glaring M.A."/>
            <person name="Hallin P.F."/>
            <person name="Prieme A."/>
            <person name="Stougaard P."/>
        </authorList>
    </citation>
    <scope>NUCLEOTIDE SEQUENCE [LARGE SCALE GENOMIC DNA]</scope>
    <source>
        <strain evidence="1 2">GCM71</strain>
    </source>
</reference>
<protein>
    <submittedName>
        <fullName evidence="1">Uncharacterized protein</fullName>
    </submittedName>
</protein>
<dbReference type="AlphaFoldDB" id="U5C2Y6"/>
<organism evidence="1 2">
    <name type="scientific">Rhodonellum psychrophilum GCM71 = DSM 17998</name>
    <dbReference type="NCBI Taxonomy" id="1123057"/>
    <lineage>
        <taxon>Bacteria</taxon>
        <taxon>Pseudomonadati</taxon>
        <taxon>Bacteroidota</taxon>
        <taxon>Cytophagia</taxon>
        <taxon>Cytophagales</taxon>
        <taxon>Cytophagaceae</taxon>
        <taxon>Rhodonellum</taxon>
    </lineage>
</organism>
<proteinExistence type="predicted"/>
<gene>
    <name evidence="1" type="ORF">P872_05870</name>
</gene>
<evidence type="ECO:0000313" key="2">
    <source>
        <dbReference type="Proteomes" id="UP000016843"/>
    </source>
</evidence>
<comment type="caution">
    <text evidence="1">The sequence shown here is derived from an EMBL/GenBank/DDBJ whole genome shotgun (WGS) entry which is preliminary data.</text>
</comment>
<evidence type="ECO:0000313" key="1">
    <source>
        <dbReference type="EMBL" id="ERM82552.1"/>
    </source>
</evidence>
<keyword evidence="2" id="KW-1185">Reference proteome</keyword>
<accession>U5C2Y6</accession>
<dbReference type="Proteomes" id="UP000016843">
    <property type="component" value="Unassembled WGS sequence"/>
</dbReference>
<dbReference type="EMBL" id="AWXR01000025">
    <property type="protein sequence ID" value="ERM82552.1"/>
    <property type="molecule type" value="Genomic_DNA"/>
</dbReference>
<sequence>MYKWMNFKLTGFILGNLGEDLNNVNISLLFFIFFDRFPHIQK</sequence>